<dbReference type="GO" id="GO:0048500">
    <property type="term" value="C:signal recognition particle"/>
    <property type="evidence" value="ECO:0007669"/>
    <property type="project" value="InterPro"/>
</dbReference>
<evidence type="ECO:0000256" key="2">
    <source>
        <dbReference type="ARBA" id="ARBA00022741"/>
    </source>
</evidence>
<evidence type="ECO:0000259" key="4">
    <source>
        <dbReference type="PROSITE" id="PS00300"/>
    </source>
</evidence>
<dbReference type="InterPro" id="IPR036891">
    <property type="entry name" value="Signal_recog_part_SRP54_M_sf"/>
</dbReference>
<dbReference type="AlphaFoldDB" id="G8C2I4"/>
<name>G8C2I4_9MOLU</name>
<keyword evidence="3" id="KW-0342">GTP-binding</keyword>
<protein>
    <submittedName>
        <fullName evidence="5">Signal recognition particle protein</fullName>
        <ecNumber evidence="5">3.6.5.4</ecNumber>
    </submittedName>
</protein>
<evidence type="ECO:0000256" key="1">
    <source>
        <dbReference type="ARBA" id="ARBA00022490"/>
    </source>
</evidence>
<dbReference type="InterPro" id="IPR000897">
    <property type="entry name" value="SRP54_GTPase_dom"/>
</dbReference>
<dbReference type="Gene3D" id="3.40.50.300">
    <property type="entry name" value="P-loop containing nucleotide triphosphate hydrolases"/>
    <property type="match status" value="1"/>
</dbReference>
<dbReference type="Pfam" id="PF00448">
    <property type="entry name" value="SRP54"/>
    <property type="match status" value="1"/>
</dbReference>
<gene>
    <name evidence="5" type="primary">ffh</name>
    <name evidence="5" type="ORF">MHM_00140</name>
</gene>
<keyword evidence="2" id="KW-0547">Nucleotide-binding</keyword>
<dbReference type="PANTHER" id="PTHR11564">
    <property type="entry name" value="SIGNAL RECOGNITION PARTICLE 54K PROTEIN SRP54"/>
    <property type="match status" value="1"/>
</dbReference>
<dbReference type="Pfam" id="PF02978">
    <property type="entry name" value="SRP_SPB"/>
    <property type="match status" value="1"/>
</dbReference>
<dbReference type="EC" id="3.6.5.4" evidence="5"/>
<dbReference type="GO" id="GO:0006614">
    <property type="term" value="P:SRP-dependent cotranslational protein targeting to membrane"/>
    <property type="evidence" value="ECO:0007669"/>
    <property type="project" value="InterPro"/>
</dbReference>
<dbReference type="InterPro" id="IPR004125">
    <property type="entry name" value="Signal_recog_particle_SRP54_M"/>
</dbReference>
<keyword evidence="1" id="KW-0963">Cytoplasm</keyword>
<dbReference type="InterPro" id="IPR027417">
    <property type="entry name" value="P-loop_NTPase"/>
</dbReference>
<dbReference type="GO" id="GO:0003924">
    <property type="term" value="F:GTPase activity"/>
    <property type="evidence" value="ECO:0007669"/>
    <property type="project" value="InterPro"/>
</dbReference>
<dbReference type="InterPro" id="IPR042101">
    <property type="entry name" value="SRP54_N_sf"/>
</dbReference>
<dbReference type="SUPFAM" id="SSF47446">
    <property type="entry name" value="Signal peptide-binding domain"/>
    <property type="match status" value="1"/>
</dbReference>
<organism evidence="5">
    <name type="scientific">Candidatus Mycoplasma haematominutum 'Birmingham 1'</name>
    <dbReference type="NCBI Taxonomy" id="1116213"/>
    <lineage>
        <taxon>Bacteria</taxon>
        <taxon>Bacillati</taxon>
        <taxon>Mycoplasmatota</taxon>
        <taxon>Mollicutes</taxon>
        <taxon>Mycoplasmataceae</taxon>
        <taxon>Mycoplasma</taxon>
    </lineage>
</organism>
<dbReference type="PANTHER" id="PTHR11564:SF5">
    <property type="entry name" value="SIGNAL RECOGNITION PARTICLE SUBUNIT SRP54"/>
    <property type="match status" value="1"/>
</dbReference>
<dbReference type="HOGENOM" id="CLU_009301_6_0_14"/>
<dbReference type="InterPro" id="IPR036225">
    <property type="entry name" value="SRP/SRP_N"/>
</dbReference>
<dbReference type="SUPFAM" id="SSF47364">
    <property type="entry name" value="Domain of the SRP/SRP receptor G-proteins"/>
    <property type="match status" value="1"/>
</dbReference>
<dbReference type="GO" id="GO:0005525">
    <property type="term" value="F:GTP binding"/>
    <property type="evidence" value="ECO:0007669"/>
    <property type="project" value="UniProtKB-KW"/>
</dbReference>
<dbReference type="InterPro" id="IPR022941">
    <property type="entry name" value="SRP54"/>
</dbReference>
<dbReference type="KEGG" id="mhb:MHM_00140"/>
<keyword evidence="5" id="KW-0378">Hydrolase</keyword>
<dbReference type="RefSeq" id="WP_015511397.1">
    <property type="nucleotide sequence ID" value="NC_021007.1"/>
</dbReference>
<accession>G8C2I4</accession>
<dbReference type="OrthoDB" id="9804720at2"/>
<reference evidence="5" key="1">
    <citation type="submission" date="2011-11" db="EMBL/GenBank/DDBJ databases">
        <title>Complete genome sequence of Candidatus Mycoplasma haemominutum.</title>
        <authorList>
            <person name="Barker E.N."/>
            <person name="Darby A.C."/>
            <person name="Helps C.R."/>
            <person name="Peters I.R."/>
            <person name="Hughes M.A."/>
            <person name="Radford A.D."/>
            <person name="Novacco M."/>
            <person name="Boretti F."/>
            <person name="Hofmann-Lehmann R."/>
            <person name="Tasker S."/>
        </authorList>
    </citation>
    <scope>NUCLEOTIDE SEQUENCE</scope>
    <source>
        <strain evidence="5">Birmingham 1</strain>
    </source>
</reference>
<dbReference type="PATRIC" id="fig|1116213.3.peg.12"/>
<reference evidence="5" key="2">
    <citation type="submission" date="2011-11" db="EMBL/GenBank/DDBJ databases">
        <authorList>
            <person name="Barker E."/>
        </authorList>
    </citation>
    <scope>NUCLEOTIDE SEQUENCE</scope>
    <source>
        <strain evidence="5">Birmingham 1</strain>
    </source>
</reference>
<dbReference type="SMART" id="SM00962">
    <property type="entry name" value="SRP54"/>
    <property type="match status" value="1"/>
</dbReference>
<dbReference type="Gene3D" id="1.10.260.30">
    <property type="entry name" value="Signal recognition particle, SRP54 subunit, M-domain"/>
    <property type="match status" value="1"/>
</dbReference>
<dbReference type="EMBL" id="HE613254">
    <property type="protein sequence ID" value="CCE66532.1"/>
    <property type="molecule type" value="Genomic_DNA"/>
</dbReference>
<feature type="domain" description="SRP54-type proteins GTP-binding" evidence="4">
    <location>
        <begin position="274"/>
        <end position="287"/>
    </location>
</feature>
<dbReference type="SUPFAM" id="SSF52540">
    <property type="entry name" value="P-loop containing nucleoside triphosphate hydrolases"/>
    <property type="match status" value="1"/>
</dbReference>
<proteinExistence type="predicted"/>
<evidence type="ECO:0000313" key="5">
    <source>
        <dbReference type="EMBL" id="CCE66532.1"/>
    </source>
</evidence>
<evidence type="ECO:0000256" key="3">
    <source>
        <dbReference type="ARBA" id="ARBA00023134"/>
    </source>
</evidence>
<sequence>MILLDKIIQKILASKIKHNFLAKMIGEKEMELIFSELKYEFVQSDVNFEVATKFFQDIRNEIKSENKIFMGKEEVQLEIYQKIKDKLIESLGVQAQPLKLKSNGRTKLLLVGVNGVGKTTTLGKLSYYLQNKKGIKTIEAVSLDSNRAAAFPQLQQLVAPLKISSYFVPLIEGEGGLLSFEESYKNKNIEVTLYDSGGILPKDEESLRHLRKIWEIIKPTETIMVLDALAGQEALEMVRLFHDSITLDSLIVTKSDSMSPLGAALSAHYFFGLPIKFLGEGEHLTDLVIFHPDRIVSRLLGEGDVEGLAEKIKESAVATNLCSVENSIFKFLKGQFDLEDLIVQMREIKKVGSFGNLAKFFPNLGIFSQTLINKSDELEEEFRKWEILIQSMTSAERRNPKLFKKESSRRSRVIKGSGRKPEELNRLLSRWEITKKKAEEIGHKVLQGGGDWMQIFNHLK</sequence>
<dbReference type="PROSITE" id="PS00300">
    <property type="entry name" value="SRP54"/>
    <property type="match status" value="1"/>
</dbReference>
<dbReference type="Gene3D" id="1.20.120.140">
    <property type="entry name" value="Signal recognition particle SRP54, nucleotide-binding domain"/>
    <property type="match status" value="1"/>
</dbReference>
<dbReference type="GO" id="GO:0008312">
    <property type="term" value="F:7S RNA binding"/>
    <property type="evidence" value="ECO:0007669"/>
    <property type="project" value="InterPro"/>
</dbReference>